<feature type="compositionally biased region" description="Basic and acidic residues" evidence="2">
    <location>
        <begin position="422"/>
        <end position="434"/>
    </location>
</feature>
<reference evidence="3 4" key="1">
    <citation type="submission" date="2019-07" db="EMBL/GenBank/DDBJ databases">
        <title>Finished genome of Venturia effusa.</title>
        <authorList>
            <person name="Young C.A."/>
            <person name="Cox M.P."/>
            <person name="Ganley A.R.D."/>
            <person name="David W.J."/>
        </authorList>
    </citation>
    <scope>NUCLEOTIDE SEQUENCE [LARGE SCALE GENOMIC DNA]</scope>
    <source>
        <strain evidence="4">albino</strain>
    </source>
</reference>
<accession>A0A517LA81</accession>
<evidence type="ECO:0000313" key="3">
    <source>
        <dbReference type="EMBL" id="QDS72543.1"/>
    </source>
</evidence>
<protein>
    <submittedName>
        <fullName evidence="3">Uncharacterized protein</fullName>
    </submittedName>
</protein>
<dbReference type="OrthoDB" id="10686418at2759"/>
<feature type="compositionally biased region" description="Polar residues" evidence="2">
    <location>
        <begin position="100"/>
        <end position="118"/>
    </location>
</feature>
<evidence type="ECO:0000256" key="1">
    <source>
        <dbReference type="SAM" id="Coils"/>
    </source>
</evidence>
<feature type="region of interest" description="Disordered" evidence="2">
    <location>
        <begin position="97"/>
        <end position="118"/>
    </location>
</feature>
<evidence type="ECO:0000256" key="2">
    <source>
        <dbReference type="SAM" id="MobiDB-lite"/>
    </source>
</evidence>
<organism evidence="3 4">
    <name type="scientific">Venturia effusa</name>
    <dbReference type="NCBI Taxonomy" id="50376"/>
    <lineage>
        <taxon>Eukaryota</taxon>
        <taxon>Fungi</taxon>
        <taxon>Dikarya</taxon>
        <taxon>Ascomycota</taxon>
        <taxon>Pezizomycotina</taxon>
        <taxon>Dothideomycetes</taxon>
        <taxon>Pleosporomycetidae</taxon>
        <taxon>Venturiales</taxon>
        <taxon>Venturiaceae</taxon>
        <taxon>Venturia</taxon>
    </lineage>
</organism>
<sequence length="637" mass="70911">MDSLSKTLNFSLGTTSRLTTGNPLEMPEVTLEMVKQQIRQLEGQIDETDDLLELHPGNQDLEKLSTELNEKIGSIEDDLNSILTDWTHPAASLPAEFSPADTSKSSGMGPNVNNRVPNTTIKNLELPTRQAQKQEENNGCISAPRESLVSLRTAIHEKSSRSEEEARSEGLSALDNKMDALLAKTEVLHNKTDSLAAMSAKITDNHKELQLYFSTTDEKLACLDQKVDRLLDVEKKLQGLPHLEKKLDTLFDVLNMRATLGPRSHVLETSSEDEYEKEKKSRLRNLEHEWMTRRRRASSTATFVPRVTVQERGFQNNNEENHRRAQQPISPHKPASVELAEHDNQNHRMKGRHAEFKARPCLSCSDDVGPRAKYGPSDAPYNVPEIEPGMGVVKDFLVDHPAQKQIKEAYLDEIRRLVAERKTTKEEQQKRGPEAPEQSSPKFFPSLGNPIDEIPSIDLDTHPRTLSDAPHAFAAAEVPKIKPSTADTIYPTNISQQNPAELNRRFAALLEKLNQLKVVSEPPVISHGEMITGRSCFDESIRNEPIPAKWKPIIAGIEACIKTPSTKVSDPTNTAAQTILLEEGEAQKSAEQFYKSSLATESINAILELVRCDRDDAVDALKQAHGDVTAAIVALSN</sequence>
<keyword evidence="1" id="KW-0175">Coiled coil</keyword>
<dbReference type="EMBL" id="CP042192">
    <property type="protein sequence ID" value="QDS72543.1"/>
    <property type="molecule type" value="Genomic_DNA"/>
</dbReference>
<name>A0A517LA81_9PEZI</name>
<dbReference type="AlphaFoldDB" id="A0A517LA81"/>
<gene>
    <name evidence="3" type="ORF">FKW77_000406</name>
</gene>
<feature type="region of interest" description="Disordered" evidence="2">
    <location>
        <begin position="422"/>
        <end position="446"/>
    </location>
</feature>
<dbReference type="Proteomes" id="UP000316270">
    <property type="component" value="Chromosome 8"/>
</dbReference>
<proteinExistence type="predicted"/>
<keyword evidence="4" id="KW-1185">Reference proteome</keyword>
<evidence type="ECO:0000313" key="4">
    <source>
        <dbReference type="Proteomes" id="UP000316270"/>
    </source>
</evidence>
<feature type="coiled-coil region" evidence="1">
    <location>
        <begin position="31"/>
        <end position="78"/>
    </location>
</feature>